<protein>
    <submittedName>
        <fullName evidence="6">Alpha/beta-hydrolase</fullName>
    </submittedName>
</protein>
<sequence>MASLLPWPLSKLYGSETEETTDRIKGVERQDSVSKLLQHYEAGGKPPPSARVDPKIKQQETQPLSIWDLWKYGAFALTKTKDIVGDVIHHQIWGPRRKTWGIEMTLLTSFMRNAGQHSQLVDIATIRILMSIGGLAPLPSDALVTPVTFCVKKRKLRGILAEFDEAEDGTRELSGEWVVGKRLWKRLQAEWKLSRKQSSGFGVSVPDPKQPKRRERVVLYLHGGAYYALSAATHRLITIPLSKYTDARVFAIDYRLAPETRFPGPLHDAVSAYFRLTDDLHIPPENILVAGDSAGGGLTLALLMYLRDNEYPLPGAAICFSPWVDLTMSCESWDTNADFDIVPRPNFGDHLDPIACYLGEHMERYLTHPYASPLFGDFKGLPPLLLAAGDAEVLRDEITLLAHKASLAGVEVRHELYEDAIHVFQMFPFIDATRKSFESCKSFVRNVLPAYQTRPAQELDNLAEAELEQEIDNDQARMVRGDGMETCAPKHDVEETKQDAEERAQAEARTSEDDPSWVPARSPTTESAWPSPPASDEEDAGEGTSDGRTRSRSHSHAGASSDRATPSKSRLRRIGSALSFLGEKATQATRNHQRSLSSRSHTEEDHPHSSRIHIPHPHLRVSPFNISSATIKPPRPAIRRSHTSHPDISSLCRQWEVSGPANKTVSYRHEDVRDESPVRRSKSKSFSISRN</sequence>
<dbReference type="PANTHER" id="PTHR48081">
    <property type="entry name" value="AB HYDROLASE SUPERFAMILY PROTEIN C4A8.06C"/>
    <property type="match status" value="1"/>
</dbReference>
<feature type="region of interest" description="Disordered" evidence="4">
    <location>
        <begin position="488"/>
        <end position="691"/>
    </location>
</feature>
<keyword evidence="2 6" id="KW-0378">Hydrolase</keyword>
<accession>A0A5C3NHS1</accession>
<dbReference type="Gene3D" id="3.40.50.1820">
    <property type="entry name" value="alpha/beta hydrolase"/>
    <property type="match status" value="1"/>
</dbReference>
<dbReference type="AlphaFoldDB" id="A0A5C3NHS1"/>
<keyword evidence="7" id="KW-1185">Reference proteome</keyword>
<evidence type="ECO:0000259" key="5">
    <source>
        <dbReference type="Pfam" id="PF07859"/>
    </source>
</evidence>
<dbReference type="PROSITE" id="PS01174">
    <property type="entry name" value="LIPASE_GDXG_SER"/>
    <property type="match status" value="1"/>
</dbReference>
<dbReference type="GO" id="GO:0016787">
    <property type="term" value="F:hydrolase activity"/>
    <property type="evidence" value="ECO:0007669"/>
    <property type="project" value="UniProtKB-KW"/>
</dbReference>
<reference evidence="6 7" key="1">
    <citation type="journal article" date="2019" name="Nat. Ecol. Evol.">
        <title>Megaphylogeny resolves global patterns of mushroom evolution.</title>
        <authorList>
            <person name="Varga T."/>
            <person name="Krizsan K."/>
            <person name="Foldi C."/>
            <person name="Dima B."/>
            <person name="Sanchez-Garcia M."/>
            <person name="Sanchez-Ramirez S."/>
            <person name="Szollosi G.J."/>
            <person name="Szarkandi J.G."/>
            <person name="Papp V."/>
            <person name="Albert L."/>
            <person name="Andreopoulos W."/>
            <person name="Angelini C."/>
            <person name="Antonin V."/>
            <person name="Barry K.W."/>
            <person name="Bougher N.L."/>
            <person name="Buchanan P."/>
            <person name="Buyck B."/>
            <person name="Bense V."/>
            <person name="Catcheside P."/>
            <person name="Chovatia M."/>
            <person name="Cooper J."/>
            <person name="Damon W."/>
            <person name="Desjardin D."/>
            <person name="Finy P."/>
            <person name="Geml J."/>
            <person name="Haridas S."/>
            <person name="Hughes K."/>
            <person name="Justo A."/>
            <person name="Karasinski D."/>
            <person name="Kautmanova I."/>
            <person name="Kiss B."/>
            <person name="Kocsube S."/>
            <person name="Kotiranta H."/>
            <person name="LaButti K.M."/>
            <person name="Lechner B.E."/>
            <person name="Liimatainen K."/>
            <person name="Lipzen A."/>
            <person name="Lukacs Z."/>
            <person name="Mihaltcheva S."/>
            <person name="Morgado L.N."/>
            <person name="Niskanen T."/>
            <person name="Noordeloos M.E."/>
            <person name="Ohm R.A."/>
            <person name="Ortiz-Santana B."/>
            <person name="Ovrebo C."/>
            <person name="Racz N."/>
            <person name="Riley R."/>
            <person name="Savchenko A."/>
            <person name="Shiryaev A."/>
            <person name="Soop K."/>
            <person name="Spirin V."/>
            <person name="Szebenyi C."/>
            <person name="Tomsovsky M."/>
            <person name="Tulloss R.E."/>
            <person name="Uehling J."/>
            <person name="Grigoriev I.V."/>
            <person name="Vagvolgyi C."/>
            <person name="Papp T."/>
            <person name="Martin F.M."/>
            <person name="Miettinen O."/>
            <person name="Hibbett D.S."/>
            <person name="Nagy L.G."/>
        </authorList>
    </citation>
    <scope>NUCLEOTIDE SEQUENCE [LARGE SCALE GENOMIC DNA]</scope>
    <source>
        <strain evidence="6 7">OMC1185</strain>
    </source>
</reference>
<dbReference type="OrthoDB" id="408631at2759"/>
<dbReference type="PROSITE" id="PS01173">
    <property type="entry name" value="LIPASE_GDXG_HIS"/>
    <property type="match status" value="1"/>
</dbReference>
<dbReference type="InterPro" id="IPR029058">
    <property type="entry name" value="AB_hydrolase_fold"/>
</dbReference>
<evidence type="ECO:0000313" key="7">
    <source>
        <dbReference type="Proteomes" id="UP000305948"/>
    </source>
</evidence>
<dbReference type="InterPro" id="IPR033140">
    <property type="entry name" value="Lipase_GDXG_put_SER_AS"/>
</dbReference>
<gene>
    <name evidence="6" type="ORF">OE88DRAFT_1650346</name>
</gene>
<feature type="compositionally biased region" description="Basic and acidic residues" evidence="4">
    <location>
        <begin position="667"/>
        <end position="678"/>
    </location>
</feature>
<name>A0A5C3NHS1_9AGAM</name>
<dbReference type="STRING" id="5364.A0A5C3NHS1"/>
<feature type="compositionally biased region" description="Polar residues" evidence="4">
    <location>
        <begin position="586"/>
        <end position="599"/>
    </location>
</feature>
<dbReference type="Pfam" id="PF07859">
    <property type="entry name" value="Abhydrolase_3"/>
    <property type="match status" value="1"/>
</dbReference>
<dbReference type="InterPro" id="IPR002168">
    <property type="entry name" value="Lipase_GDXG_HIS_AS"/>
</dbReference>
<organism evidence="6 7">
    <name type="scientific">Heliocybe sulcata</name>
    <dbReference type="NCBI Taxonomy" id="5364"/>
    <lineage>
        <taxon>Eukaryota</taxon>
        <taxon>Fungi</taxon>
        <taxon>Dikarya</taxon>
        <taxon>Basidiomycota</taxon>
        <taxon>Agaricomycotina</taxon>
        <taxon>Agaricomycetes</taxon>
        <taxon>Gloeophyllales</taxon>
        <taxon>Gloeophyllaceae</taxon>
        <taxon>Heliocybe</taxon>
    </lineage>
</organism>
<evidence type="ECO:0000256" key="1">
    <source>
        <dbReference type="ARBA" id="ARBA00010515"/>
    </source>
</evidence>
<dbReference type="SUPFAM" id="SSF53474">
    <property type="entry name" value="alpha/beta-Hydrolases"/>
    <property type="match status" value="1"/>
</dbReference>
<feature type="domain" description="Alpha/beta hydrolase fold-3" evidence="5">
    <location>
        <begin position="218"/>
        <end position="425"/>
    </location>
</feature>
<feature type="active site" evidence="3">
    <location>
        <position position="293"/>
    </location>
</feature>
<proteinExistence type="inferred from homology"/>
<feature type="compositionally biased region" description="Basic and acidic residues" evidence="4">
    <location>
        <begin position="488"/>
        <end position="512"/>
    </location>
</feature>
<dbReference type="InterPro" id="IPR013094">
    <property type="entry name" value="AB_hydrolase_3"/>
</dbReference>
<dbReference type="Proteomes" id="UP000305948">
    <property type="component" value="Unassembled WGS sequence"/>
</dbReference>
<evidence type="ECO:0000256" key="4">
    <source>
        <dbReference type="SAM" id="MobiDB-lite"/>
    </source>
</evidence>
<feature type="compositionally biased region" description="Basic residues" evidence="4">
    <location>
        <begin position="609"/>
        <end position="619"/>
    </location>
</feature>
<dbReference type="EMBL" id="ML213503">
    <property type="protein sequence ID" value="TFK56860.1"/>
    <property type="molecule type" value="Genomic_DNA"/>
</dbReference>
<dbReference type="InterPro" id="IPR050300">
    <property type="entry name" value="GDXG_lipolytic_enzyme"/>
</dbReference>
<comment type="similarity">
    <text evidence="1">Belongs to the 'GDXG' lipolytic enzyme family.</text>
</comment>
<evidence type="ECO:0000256" key="2">
    <source>
        <dbReference type="ARBA" id="ARBA00022801"/>
    </source>
</evidence>
<evidence type="ECO:0000313" key="6">
    <source>
        <dbReference type="EMBL" id="TFK56860.1"/>
    </source>
</evidence>
<evidence type="ECO:0000256" key="3">
    <source>
        <dbReference type="PROSITE-ProRule" id="PRU10038"/>
    </source>
</evidence>
<dbReference type="FunFam" id="3.40.50.1820:FF:000252">
    <property type="entry name" value="Related to calmodulin-dependent protein kinase"/>
    <property type="match status" value="1"/>
</dbReference>
<dbReference type="PANTHER" id="PTHR48081:SF26">
    <property type="entry name" value="ALPHA_BETA HYDROLASE FOLD-3 DOMAIN-CONTAINING PROTEIN"/>
    <property type="match status" value="1"/>
</dbReference>